<name>A0A9Q3EHM6_9BASI</name>
<dbReference type="Proteomes" id="UP000765509">
    <property type="component" value="Unassembled WGS sequence"/>
</dbReference>
<comment type="caution">
    <text evidence="1">The sequence shown here is derived from an EMBL/GenBank/DDBJ whole genome shotgun (WGS) entry which is preliminary data.</text>
</comment>
<reference evidence="1" key="1">
    <citation type="submission" date="2021-03" db="EMBL/GenBank/DDBJ databases">
        <title>Draft genome sequence of rust myrtle Austropuccinia psidii MF-1, a brazilian biotype.</title>
        <authorList>
            <person name="Quecine M.C."/>
            <person name="Pachon D.M.R."/>
            <person name="Bonatelli M.L."/>
            <person name="Correr F.H."/>
            <person name="Franceschini L.M."/>
            <person name="Leite T.F."/>
            <person name="Margarido G.R.A."/>
            <person name="Almeida C.A."/>
            <person name="Ferrarezi J.A."/>
            <person name="Labate C.A."/>
        </authorList>
    </citation>
    <scope>NUCLEOTIDE SEQUENCE</scope>
    <source>
        <strain evidence="1">MF-1</strain>
    </source>
</reference>
<dbReference type="InterPro" id="IPR043502">
    <property type="entry name" value="DNA/RNA_pol_sf"/>
</dbReference>
<evidence type="ECO:0000313" key="2">
    <source>
        <dbReference type="Proteomes" id="UP000765509"/>
    </source>
</evidence>
<dbReference type="SUPFAM" id="SSF56672">
    <property type="entry name" value="DNA/RNA polymerases"/>
    <property type="match status" value="1"/>
</dbReference>
<accession>A0A9Q3EHM6</accession>
<dbReference type="AlphaFoldDB" id="A0A9Q3EHM6"/>
<organism evidence="1 2">
    <name type="scientific">Austropuccinia psidii MF-1</name>
    <dbReference type="NCBI Taxonomy" id="1389203"/>
    <lineage>
        <taxon>Eukaryota</taxon>
        <taxon>Fungi</taxon>
        <taxon>Dikarya</taxon>
        <taxon>Basidiomycota</taxon>
        <taxon>Pucciniomycotina</taxon>
        <taxon>Pucciniomycetes</taxon>
        <taxon>Pucciniales</taxon>
        <taxon>Sphaerophragmiaceae</taxon>
        <taxon>Austropuccinia</taxon>
    </lineage>
</organism>
<dbReference type="Gene3D" id="3.10.10.10">
    <property type="entry name" value="HIV Type 1 Reverse Transcriptase, subunit A, domain 1"/>
    <property type="match status" value="1"/>
</dbReference>
<dbReference type="EMBL" id="AVOT02028827">
    <property type="protein sequence ID" value="MBW0521459.1"/>
    <property type="molecule type" value="Genomic_DNA"/>
</dbReference>
<dbReference type="InterPro" id="IPR043128">
    <property type="entry name" value="Rev_trsase/Diguanyl_cyclase"/>
</dbReference>
<keyword evidence="2" id="KW-1185">Reference proteome</keyword>
<gene>
    <name evidence="1" type="ORF">O181_061174</name>
</gene>
<proteinExistence type="predicted"/>
<evidence type="ECO:0000313" key="1">
    <source>
        <dbReference type="EMBL" id="MBW0521459.1"/>
    </source>
</evidence>
<protein>
    <submittedName>
        <fullName evidence="1">Uncharacterized protein</fullName>
    </submittedName>
</protein>
<dbReference type="Gene3D" id="3.30.70.270">
    <property type="match status" value="1"/>
</dbReference>
<dbReference type="OrthoDB" id="2369050at2759"/>
<sequence length="136" mass="15392">MKEKLIYLLSKYRDAFAADKEALDAIIGHEEYIIMNVEKPHPPLLTRPAYPSSPGDRGALEVEVTSPIIITWHNGKSRMVGDFRALSSYTISNRYPIRRIHETSTQLSQAKFITTMEALKGFTKISQQTIPENNQG</sequence>